<reference evidence="5" key="1">
    <citation type="submission" date="2011-02" db="EMBL/GenBank/DDBJ databases">
        <title>The complete sequence of chromosome of Deinococcus proteolyticus DSM 20540.</title>
        <authorList>
            <consortium name="US DOE Joint Genome Institute (JGI-PGF)"/>
            <person name="Lucas S."/>
            <person name="Copeland A."/>
            <person name="Lapidus A."/>
            <person name="Bruce D."/>
            <person name="Goodwin L."/>
            <person name="Pitluck S."/>
            <person name="Kyrpides N."/>
            <person name="Mavromatis K."/>
            <person name="Pagani I."/>
            <person name="Ivanova N."/>
            <person name="Ovchinnikova G."/>
            <person name="Zeytun A."/>
            <person name="Detter J.C."/>
            <person name="Han C."/>
            <person name="Land M."/>
            <person name="Hauser L."/>
            <person name="Markowitz V."/>
            <person name="Cheng J.-F."/>
            <person name="Hugenholtz P."/>
            <person name="Woyke T."/>
            <person name="Wu D."/>
            <person name="Pukall R."/>
            <person name="Steenblock K."/>
            <person name="Brambilla E."/>
            <person name="Klenk H.-P."/>
            <person name="Eisen J.A."/>
        </authorList>
    </citation>
    <scope>NUCLEOTIDE SEQUENCE [LARGE SCALE GENOMIC DNA]</scope>
    <source>
        <strain evidence="5">ATCC 35074 / DSM 20540 / JCM 6276 / NBRC 101906 / NCIMB 13154 / VKM Ac-1939 / CCM 2703 / MRP</strain>
    </source>
</reference>
<evidence type="ECO:0000256" key="2">
    <source>
        <dbReference type="SAM" id="Phobius"/>
    </source>
</evidence>
<dbReference type="Pfam" id="PF00672">
    <property type="entry name" value="HAMP"/>
    <property type="match status" value="1"/>
</dbReference>
<dbReference type="CDD" id="cd06225">
    <property type="entry name" value="HAMP"/>
    <property type="match status" value="1"/>
</dbReference>
<keyword evidence="2" id="KW-0812">Transmembrane</keyword>
<protein>
    <submittedName>
        <fullName evidence="4">Histidine kinase HAMP region domain protein</fullName>
    </submittedName>
</protein>
<feature type="region of interest" description="Disordered" evidence="1">
    <location>
        <begin position="92"/>
        <end position="127"/>
    </location>
</feature>
<reference evidence="4 5" key="2">
    <citation type="journal article" date="2012" name="Stand. Genomic Sci.">
        <title>Complete genome sequence of the orange-red pigmented, radioresistant Deinococcus proteolyticus type strain (MRP(T)).</title>
        <authorList>
            <person name="Copeland A."/>
            <person name="Zeytun A."/>
            <person name="Yassawong M."/>
            <person name="Nolan M."/>
            <person name="Lucas S."/>
            <person name="Hammon N."/>
            <person name="Deshpande S."/>
            <person name="Cheng J.F."/>
            <person name="Han C."/>
            <person name="Tapia R."/>
            <person name="Goodwin L.A."/>
            <person name="Pitluck S."/>
            <person name="Mavromatis K."/>
            <person name="Liolios K."/>
            <person name="Pagani I."/>
            <person name="Ivanova N."/>
            <person name="Mikhailova N."/>
            <person name="Pati A."/>
            <person name="Chen A."/>
            <person name="Palaniappan K."/>
            <person name="Land M."/>
            <person name="Hauser L."/>
            <person name="Jeffries C.D."/>
            <person name="Brambilla E.M."/>
            <person name="Rohde M."/>
            <person name="Sikorski J."/>
            <person name="Pukall R."/>
            <person name="Goker M."/>
            <person name="Detter J.C."/>
            <person name="Woyke T."/>
            <person name="Bristow J."/>
            <person name="Eisen J.A."/>
            <person name="Markowitz V."/>
            <person name="Hugenholtz P."/>
            <person name="Kyrpides N.C."/>
            <person name="Klenk H.P."/>
            <person name="Lapidus A."/>
        </authorList>
    </citation>
    <scope>NUCLEOTIDE SEQUENCE [LARGE SCALE GENOMIC DNA]</scope>
    <source>
        <strain evidence="5">ATCC 35074 / DSM 20540 / JCM 6276 / NBRC 101906 / NCIMB 13154 / VKM Ac-1939 / CCM 2703 / MRP</strain>
    </source>
</reference>
<keyword evidence="4" id="KW-0418">Kinase</keyword>
<dbReference type="Proteomes" id="UP000007718">
    <property type="component" value="Chromosome"/>
</dbReference>
<dbReference type="SUPFAM" id="SSF158472">
    <property type="entry name" value="HAMP domain-like"/>
    <property type="match status" value="1"/>
</dbReference>
<keyword evidence="2" id="KW-1133">Transmembrane helix</keyword>
<evidence type="ECO:0000313" key="4">
    <source>
        <dbReference type="EMBL" id="ADY25720.1"/>
    </source>
</evidence>
<feature type="region of interest" description="Disordered" evidence="1">
    <location>
        <begin position="209"/>
        <end position="248"/>
    </location>
</feature>
<dbReference type="GO" id="GO:0016020">
    <property type="term" value="C:membrane"/>
    <property type="evidence" value="ECO:0007669"/>
    <property type="project" value="InterPro"/>
</dbReference>
<organism evidence="4 5">
    <name type="scientific">Deinococcus proteolyticus (strain ATCC 35074 / DSM 20540 / JCM 6276 / NBRC 101906 / NCIMB 13154 / VKM Ac-1939 / CCM 2703 / MRP)</name>
    <dbReference type="NCBI Taxonomy" id="693977"/>
    <lineage>
        <taxon>Bacteria</taxon>
        <taxon>Thermotogati</taxon>
        <taxon>Deinococcota</taxon>
        <taxon>Deinococci</taxon>
        <taxon>Deinococcales</taxon>
        <taxon>Deinococcaceae</taxon>
        <taxon>Deinococcus</taxon>
    </lineage>
</organism>
<keyword evidence="5" id="KW-1185">Reference proteome</keyword>
<dbReference type="EMBL" id="CP002536">
    <property type="protein sequence ID" value="ADY25720.1"/>
    <property type="molecule type" value="Genomic_DNA"/>
</dbReference>
<accession>F0RKN0</accession>
<dbReference type="GO" id="GO:0016301">
    <property type="term" value="F:kinase activity"/>
    <property type="evidence" value="ECO:0007669"/>
    <property type="project" value="UniProtKB-KW"/>
</dbReference>
<dbReference type="HOGENOM" id="CLU_506912_0_0_0"/>
<dbReference type="RefSeq" id="WP_013614329.1">
    <property type="nucleotide sequence ID" value="NC_015161.1"/>
</dbReference>
<evidence type="ECO:0000256" key="1">
    <source>
        <dbReference type="SAM" id="MobiDB-lite"/>
    </source>
</evidence>
<name>F0RKN0_DEIPM</name>
<dbReference type="STRING" id="693977.Deipr_0558"/>
<feature type="region of interest" description="Disordered" evidence="1">
    <location>
        <begin position="146"/>
        <end position="177"/>
    </location>
</feature>
<dbReference type="InterPro" id="IPR003660">
    <property type="entry name" value="HAMP_dom"/>
</dbReference>
<feature type="transmembrane region" description="Helical" evidence="2">
    <location>
        <begin position="307"/>
        <end position="330"/>
    </location>
</feature>
<dbReference type="SMART" id="SM00304">
    <property type="entry name" value="HAMP"/>
    <property type="match status" value="1"/>
</dbReference>
<feature type="transmembrane region" description="Helical" evidence="2">
    <location>
        <begin position="453"/>
        <end position="471"/>
    </location>
</feature>
<sequence length="535" mass="54061">MKYTVVIQHPVQDEVRAELEQQLSQRLGLGASAAAKLAGRRSGRLLKPTTRPKAEKLLGIFSAVGAAVTLEEVPEEGELVGLAAAPVPATPAAGAAQPAASGRPASGSGADSSAANPFGMDAAGGSASADPFGAAPFSADPFGADPFRADPFGADPFGTAPFGTAAEPPSAAGLSVAGPSAPGPFAASQPVAGRAAVGQTQVFSAAPGGVTAAPASKGSAGAGQTDDEWASFTQGMGGADAAADSRRADESEDIWADFADALKVDVPAQPGAPAAPAPLASSFMDVAEGDAAQPVVTGPRRSLERQLLLTSLLPTAALSLLSLLLLSLLLPASKREDTAVQAGTLAQSLSATWSAAGAAAVQNQLRTLVSNDEIAFVQVRLPGGPAYFASDAEDAQSQAMQQAFAQWQEGGKQDVFRSGGTYVVGQSGGGDTAPAAPQVAVGVPYQVNLSGVLVPWLLTSLVLLSLAALWARRAAQALLNPIQRLVRAADAISSGDLSQPVQAEANDEVGDLAQALERMRLSLSAAMDRLRKRKR</sequence>
<dbReference type="Gene3D" id="6.10.340.10">
    <property type="match status" value="1"/>
</dbReference>
<proteinExistence type="predicted"/>
<dbReference type="PROSITE" id="PS50885">
    <property type="entry name" value="HAMP"/>
    <property type="match status" value="1"/>
</dbReference>
<dbReference type="AlphaFoldDB" id="F0RKN0"/>
<feature type="domain" description="HAMP" evidence="3">
    <location>
        <begin position="476"/>
        <end position="528"/>
    </location>
</feature>
<feature type="compositionally biased region" description="Low complexity" evidence="1">
    <location>
        <begin position="212"/>
        <end position="223"/>
    </location>
</feature>
<gene>
    <name evidence="4" type="ordered locus">Deipr_0558</name>
</gene>
<keyword evidence="4" id="KW-0808">Transferase</keyword>
<dbReference type="GO" id="GO:0007165">
    <property type="term" value="P:signal transduction"/>
    <property type="evidence" value="ECO:0007669"/>
    <property type="project" value="InterPro"/>
</dbReference>
<dbReference type="eggNOG" id="COG2770">
    <property type="taxonomic scope" value="Bacteria"/>
</dbReference>
<evidence type="ECO:0000259" key="3">
    <source>
        <dbReference type="PROSITE" id="PS50885"/>
    </source>
</evidence>
<dbReference type="KEGG" id="dpt:Deipr_0558"/>
<keyword evidence="2" id="KW-0472">Membrane</keyword>
<evidence type="ECO:0000313" key="5">
    <source>
        <dbReference type="Proteomes" id="UP000007718"/>
    </source>
</evidence>